<dbReference type="Proteomes" id="UP000799764">
    <property type="component" value="Unassembled WGS sequence"/>
</dbReference>
<protein>
    <submittedName>
        <fullName evidence="2">Uncharacterized protein</fullName>
    </submittedName>
</protein>
<keyword evidence="3" id="KW-1185">Reference proteome</keyword>
<sequence>MAQPPLHPEHPASDVVLATLRALAFSRGPHNAAFLAKHNIVVTNEADERAREQLDARRAFLVPANLPDYLHSCLRPLPFEDDRDSISWARRISSAAWTMTHYLTVDATSPMVCVNEPNIDDASQLALYEAWWDRTPFARAWKSTHVLLVGDRSGDHRHYRRQDVVGCVVPIRPDPEQAVSDQGTDSLHRAELFCALTLLLRQLKRNRPADFRIRLYPGFLAMKVTIVATTEDRIRIHEASFDGQTAPDSGSPIRVIKRLDLSLRDITGDEDTMCANGRTVGDNWLDVMSYMCFVDEKDFEPEQIYTYTESEPADAVTTEPACGSPTKAASLDAVTSEPVCDSPAKAAPTSRVQKSRTPLAEIPQPNANNTRAADKANSPKKKMSPVKAARAASREDCA</sequence>
<accession>A0A9P4P5I5</accession>
<organism evidence="2 3">
    <name type="scientific">Karstenula rhodostoma CBS 690.94</name>
    <dbReference type="NCBI Taxonomy" id="1392251"/>
    <lineage>
        <taxon>Eukaryota</taxon>
        <taxon>Fungi</taxon>
        <taxon>Dikarya</taxon>
        <taxon>Ascomycota</taxon>
        <taxon>Pezizomycotina</taxon>
        <taxon>Dothideomycetes</taxon>
        <taxon>Pleosporomycetidae</taxon>
        <taxon>Pleosporales</taxon>
        <taxon>Massarineae</taxon>
        <taxon>Didymosphaeriaceae</taxon>
        <taxon>Karstenula</taxon>
    </lineage>
</organism>
<gene>
    <name evidence="2" type="ORF">P171DRAFT_437679</name>
</gene>
<dbReference type="AlphaFoldDB" id="A0A9P4P5I5"/>
<name>A0A9P4P5I5_9PLEO</name>
<dbReference type="EMBL" id="MU001515">
    <property type="protein sequence ID" value="KAF2437622.1"/>
    <property type="molecule type" value="Genomic_DNA"/>
</dbReference>
<reference evidence="2" key="1">
    <citation type="journal article" date="2020" name="Stud. Mycol.">
        <title>101 Dothideomycetes genomes: a test case for predicting lifestyles and emergence of pathogens.</title>
        <authorList>
            <person name="Haridas S."/>
            <person name="Albert R."/>
            <person name="Binder M."/>
            <person name="Bloem J."/>
            <person name="Labutti K."/>
            <person name="Salamov A."/>
            <person name="Andreopoulos B."/>
            <person name="Baker S."/>
            <person name="Barry K."/>
            <person name="Bills G."/>
            <person name="Bluhm B."/>
            <person name="Cannon C."/>
            <person name="Castanera R."/>
            <person name="Culley D."/>
            <person name="Daum C."/>
            <person name="Ezra D."/>
            <person name="Gonzalez J."/>
            <person name="Henrissat B."/>
            <person name="Kuo A."/>
            <person name="Liang C."/>
            <person name="Lipzen A."/>
            <person name="Lutzoni F."/>
            <person name="Magnuson J."/>
            <person name="Mondo S."/>
            <person name="Nolan M."/>
            <person name="Ohm R."/>
            <person name="Pangilinan J."/>
            <person name="Park H.-J."/>
            <person name="Ramirez L."/>
            <person name="Alfaro M."/>
            <person name="Sun H."/>
            <person name="Tritt A."/>
            <person name="Yoshinaga Y."/>
            <person name="Zwiers L.-H."/>
            <person name="Turgeon B."/>
            <person name="Goodwin S."/>
            <person name="Spatafora J."/>
            <person name="Crous P."/>
            <person name="Grigoriev I."/>
        </authorList>
    </citation>
    <scope>NUCLEOTIDE SEQUENCE</scope>
    <source>
        <strain evidence="2">CBS 690.94</strain>
    </source>
</reference>
<dbReference type="OrthoDB" id="4831770at2759"/>
<evidence type="ECO:0000313" key="3">
    <source>
        <dbReference type="Proteomes" id="UP000799764"/>
    </source>
</evidence>
<proteinExistence type="predicted"/>
<evidence type="ECO:0000256" key="1">
    <source>
        <dbReference type="SAM" id="MobiDB-lite"/>
    </source>
</evidence>
<evidence type="ECO:0000313" key="2">
    <source>
        <dbReference type="EMBL" id="KAF2437622.1"/>
    </source>
</evidence>
<comment type="caution">
    <text evidence="2">The sequence shown here is derived from an EMBL/GenBank/DDBJ whole genome shotgun (WGS) entry which is preliminary data.</text>
</comment>
<feature type="region of interest" description="Disordered" evidence="1">
    <location>
        <begin position="333"/>
        <end position="398"/>
    </location>
</feature>